<dbReference type="Proteomes" id="UP001595613">
    <property type="component" value="Unassembled WGS sequence"/>
</dbReference>
<comment type="caution">
    <text evidence="2">The sequence shown here is derived from an EMBL/GenBank/DDBJ whole genome shotgun (WGS) entry which is preliminary data.</text>
</comment>
<dbReference type="EMBL" id="JBHRYD010000001">
    <property type="protein sequence ID" value="MFC3703680.1"/>
    <property type="molecule type" value="Genomic_DNA"/>
</dbReference>
<organism evidence="2 3">
    <name type="scientific">Devosia honganensis</name>
    <dbReference type="NCBI Taxonomy" id="1610527"/>
    <lineage>
        <taxon>Bacteria</taxon>
        <taxon>Pseudomonadati</taxon>
        <taxon>Pseudomonadota</taxon>
        <taxon>Alphaproteobacteria</taxon>
        <taxon>Hyphomicrobiales</taxon>
        <taxon>Devosiaceae</taxon>
        <taxon>Devosia</taxon>
    </lineage>
</organism>
<dbReference type="RefSeq" id="WP_380094656.1">
    <property type="nucleotide sequence ID" value="NZ_JBHRYD010000001.1"/>
</dbReference>
<gene>
    <name evidence="2" type="ORF">ACFOOL_02780</name>
</gene>
<protein>
    <recommendedName>
        <fullName evidence="4">DUF945 domain-containing protein</fullName>
    </recommendedName>
</protein>
<feature type="signal peptide" evidence="1">
    <location>
        <begin position="1"/>
        <end position="27"/>
    </location>
</feature>
<evidence type="ECO:0000256" key="1">
    <source>
        <dbReference type="SAM" id="SignalP"/>
    </source>
</evidence>
<name>A0ABV7WWM7_9HYPH</name>
<evidence type="ECO:0000313" key="3">
    <source>
        <dbReference type="Proteomes" id="UP001595613"/>
    </source>
</evidence>
<evidence type="ECO:0008006" key="4">
    <source>
        <dbReference type="Google" id="ProtNLM"/>
    </source>
</evidence>
<sequence>MISTTRIFSLMLATGLASLALLQPVAALDAEAFVDRVEQVYKVMGYELSFGAATVAGDDVIVDGVAVGFVGVDQDPTEFDTELTFAGVHENDDGSYSVRQFSVPDIDTVFASEPEGRLTLTGVVAEGLWLPPAGETGAENLLRTVRHLATGPLAVSRDGETVLAYDSLDVVSEFALDDDDALESIESSVVIAGIRADLRTVAEEEPEAGAVIEALGLTTIEGEFSQLASWTSSAGNMVIDEFLLDFADLGALNFTADISGLTPAIFDKIYAMQAKSPDAMSEEAQARQMMAGMEMAQALTITGATIRYDDASLAGRLLEMFASQSGADRDSFVAGLKAALPAMIGQGGVPALVDLVVPPVSAFLDDPQSLEISVRPPTPTSLLVLGAAAANPAGLIQALGLSVRANQAVE</sequence>
<feature type="chain" id="PRO_5045298343" description="DUF945 domain-containing protein" evidence="1">
    <location>
        <begin position="28"/>
        <end position="410"/>
    </location>
</feature>
<keyword evidence="3" id="KW-1185">Reference proteome</keyword>
<keyword evidence="1" id="KW-0732">Signal</keyword>
<reference evidence="3" key="1">
    <citation type="journal article" date="2019" name="Int. J. Syst. Evol. Microbiol.">
        <title>The Global Catalogue of Microorganisms (GCM) 10K type strain sequencing project: providing services to taxonomists for standard genome sequencing and annotation.</title>
        <authorList>
            <consortium name="The Broad Institute Genomics Platform"/>
            <consortium name="The Broad Institute Genome Sequencing Center for Infectious Disease"/>
            <person name="Wu L."/>
            <person name="Ma J."/>
        </authorList>
    </citation>
    <scope>NUCLEOTIDE SEQUENCE [LARGE SCALE GENOMIC DNA]</scope>
    <source>
        <strain evidence="3">KCTC 42281</strain>
    </source>
</reference>
<accession>A0ABV7WWM7</accession>
<evidence type="ECO:0000313" key="2">
    <source>
        <dbReference type="EMBL" id="MFC3703680.1"/>
    </source>
</evidence>
<proteinExistence type="predicted"/>